<dbReference type="AlphaFoldDB" id="A0A4P8EJP5"/>
<dbReference type="PANTHER" id="PTHR21248">
    <property type="entry name" value="CARDIOLIPIN SYNTHASE"/>
    <property type="match status" value="1"/>
</dbReference>
<gene>
    <name evidence="7" type="ORF">EOK75_15665</name>
</gene>
<geneLocation type="plasmid" evidence="7 8">
    <name>unnamed1</name>
</geneLocation>
<evidence type="ECO:0000256" key="5">
    <source>
        <dbReference type="ARBA" id="ARBA00029594"/>
    </source>
</evidence>
<evidence type="ECO:0000313" key="7">
    <source>
        <dbReference type="EMBL" id="QCO57199.1"/>
    </source>
</evidence>
<dbReference type="Gene3D" id="3.30.870.10">
    <property type="entry name" value="Endonuclease Chain A"/>
    <property type="match status" value="2"/>
</dbReference>
<protein>
    <recommendedName>
        <fullName evidence="3">Phospholipase D</fullName>
    </recommendedName>
    <alternativeName>
        <fullName evidence="5">Choline phosphatase</fullName>
    </alternativeName>
</protein>
<dbReference type="PANTHER" id="PTHR21248:SF22">
    <property type="entry name" value="PHOSPHOLIPASE D"/>
    <property type="match status" value="1"/>
</dbReference>
<dbReference type="Pfam" id="PF13091">
    <property type="entry name" value="PLDc_2"/>
    <property type="match status" value="1"/>
</dbReference>
<dbReference type="SUPFAM" id="SSF56024">
    <property type="entry name" value="Phospholipase D/nuclease"/>
    <property type="match status" value="2"/>
</dbReference>
<dbReference type="KEGG" id="pseb:EOK75_15665"/>
<sequence length="512" mass="57631">MSDQILRAVHVTAAQAYPALEEHFLDAESSILASFMVFDLSTRLRSKRGRAIGATWFDLVHHTLARGVNISISISDVDPIGRPKMHRAAMRTRRMFLAAAGVSNHPGRLQLKVLRHPAQTGRLIRLAIWPYILKRLYGVSKWLNGLTKAERRATLRDMPGMAEALTLRRGRLWPRLFVLPALYPCLHHQKLAVFDEKRLYIGGLDLNERRFDTLDHNQDGDQTWHDVQLEVEGAGVAAAVAHLRGFHAHTAGTTAPAPEAPPFLRTLSTRRRINWAHFGPHHAVDELHKAHLDEIARAERLIYIETQYFRDRALSRALARRARSAPDLRVILVLPAAPDDVAFEGKRGFDARFGAYLQARALRRLTRAFGNRVLVTSPAQRRQAAGDGPDRLHGAPLIYVHSKVSLFDDRAAIVASANLNRRSLFWDTEAGVRLDAPKDVAALTGPLLRHWWPEGAIPQSETPRALYDRWRTAIWANARRAPSDRECLLLPHDIARAEAFGKPVPILPEEMV</sequence>
<keyword evidence="4" id="KW-0964">Secreted</keyword>
<dbReference type="CDD" id="cd09105">
    <property type="entry name" value="PLDc_vPLD1_2_like_2"/>
    <property type="match status" value="1"/>
</dbReference>
<evidence type="ECO:0000256" key="2">
    <source>
        <dbReference type="ARBA" id="ARBA00004613"/>
    </source>
</evidence>
<evidence type="ECO:0000259" key="6">
    <source>
        <dbReference type="PROSITE" id="PS50035"/>
    </source>
</evidence>
<dbReference type="SMART" id="SM00155">
    <property type="entry name" value="PLDc"/>
    <property type="match status" value="2"/>
</dbReference>
<name>A0A4P8EJP5_9RHOB</name>
<feature type="domain" description="PLD phosphodiesterase" evidence="6">
    <location>
        <begin position="183"/>
        <end position="210"/>
    </location>
</feature>
<accession>A0A4P8EJP5</accession>
<evidence type="ECO:0000256" key="1">
    <source>
        <dbReference type="ARBA" id="ARBA00003145"/>
    </source>
</evidence>
<dbReference type="GO" id="GO:0030572">
    <property type="term" value="F:phosphatidyltransferase activity"/>
    <property type="evidence" value="ECO:0007669"/>
    <property type="project" value="UniProtKB-ARBA"/>
</dbReference>
<dbReference type="Pfam" id="PF00614">
    <property type="entry name" value="PLDc"/>
    <property type="match status" value="1"/>
</dbReference>
<dbReference type="InterPro" id="IPR025202">
    <property type="entry name" value="PLD-like_dom"/>
</dbReference>
<evidence type="ECO:0000256" key="3">
    <source>
        <dbReference type="ARBA" id="ARBA00018392"/>
    </source>
</evidence>
<dbReference type="EMBL" id="CP039965">
    <property type="protein sequence ID" value="QCO57199.1"/>
    <property type="molecule type" value="Genomic_DNA"/>
</dbReference>
<keyword evidence="8" id="KW-1185">Reference proteome</keyword>
<feature type="domain" description="PLD phosphodiesterase" evidence="6">
    <location>
        <begin position="396"/>
        <end position="423"/>
    </location>
</feature>
<dbReference type="Proteomes" id="UP000298631">
    <property type="component" value="Plasmid unnamed1"/>
</dbReference>
<dbReference type="OrthoDB" id="8828485at2"/>
<evidence type="ECO:0000256" key="4">
    <source>
        <dbReference type="ARBA" id="ARBA00022525"/>
    </source>
</evidence>
<proteinExistence type="predicted"/>
<dbReference type="GO" id="GO:0032049">
    <property type="term" value="P:cardiolipin biosynthetic process"/>
    <property type="evidence" value="ECO:0007669"/>
    <property type="project" value="UniProtKB-ARBA"/>
</dbReference>
<comment type="subcellular location">
    <subcellularLocation>
        <location evidence="2">Secreted</location>
    </subcellularLocation>
</comment>
<dbReference type="RefSeq" id="WP_137195003.1">
    <property type="nucleotide sequence ID" value="NZ_CP039965.1"/>
</dbReference>
<dbReference type="InterPro" id="IPR001736">
    <property type="entry name" value="PLipase_D/transphosphatidylase"/>
</dbReference>
<reference evidence="7 8" key="1">
    <citation type="submission" date="2019-05" db="EMBL/GenBank/DDBJ databases">
        <title>Pseudorhodobacter turbinis sp. nov., isolated from the gut of the Korean turban shell.</title>
        <authorList>
            <person name="Jeong Y.-S."/>
            <person name="Kang W.-R."/>
            <person name="Bae J.-W."/>
        </authorList>
    </citation>
    <scope>NUCLEOTIDE SEQUENCE [LARGE SCALE GENOMIC DNA]</scope>
    <source>
        <strain evidence="7 8">S12M18</strain>
        <plasmid evidence="7 8">unnamed1</plasmid>
    </source>
</reference>
<organism evidence="7 8">
    <name type="scientific">Pseudorhodobacter turbinis</name>
    <dbReference type="NCBI Taxonomy" id="2500533"/>
    <lineage>
        <taxon>Bacteria</taxon>
        <taxon>Pseudomonadati</taxon>
        <taxon>Pseudomonadota</taxon>
        <taxon>Alphaproteobacteria</taxon>
        <taxon>Rhodobacterales</taxon>
        <taxon>Paracoccaceae</taxon>
        <taxon>Pseudorhodobacter</taxon>
    </lineage>
</organism>
<comment type="function">
    <text evidence="1">Could be a virulence factor.</text>
</comment>
<evidence type="ECO:0000313" key="8">
    <source>
        <dbReference type="Proteomes" id="UP000298631"/>
    </source>
</evidence>
<dbReference type="GO" id="GO:0005576">
    <property type="term" value="C:extracellular region"/>
    <property type="evidence" value="ECO:0007669"/>
    <property type="project" value="UniProtKB-SubCell"/>
</dbReference>
<dbReference type="PROSITE" id="PS50035">
    <property type="entry name" value="PLD"/>
    <property type="match status" value="2"/>
</dbReference>
<keyword evidence="7" id="KW-0614">Plasmid</keyword>